<dbReference type="SMART" id="SM00355">
    <property type="entry name" value="ZnF_C2H2"/>
    <property type="match status" value="2"/>
</dbReference>
<accession>T1HQ23</accession>
<evidence type="ECO:0000313" key="1">
    <source>
        <dbReference type="EnsemblMetazoa" id="RPRC006147-PA"/>
    </source>
</evidence>
<dbReference type="HOGENOM" id="CLU_2402415_0_0_1"/>
<dbReference type="EnsemblMetazoa" id="RPRC006147-RA">
    <property type="protein sequence ID" value="RPRC006147-PA"/>
    <property type="gene ID" value="RPRC006147"/>
</dbReference>
<organism evidence="1 2">
    <name type="scientific">Rhodnius prolixus</name>
    <name type="common">Triatomid bug</name>
    <dbReference type="NCBI Taxonomy" id="13249"/>
    <lineage>
        <taxon>Eukaryota</taxon>
        <taxon>Metazoa</taxon>
        <taxon>Ecdysozoa</taxon>
        <taxon>Arthropoda</taxon>
        <taxon>Hexapoda</taxon>
        <taxon>Insecta</taxon>
        <taxon>Pterygota</taxon>
        <taxon>Neoptera</taxon>
        <taxon>Paraneoptera</taxon>
        <taxon>Hemiptera</taxon>
        <taxon>Heteroptera</taxon>
        <taxon>Panheteroptera</taxon>
        <taxon>Cimicomorpha</taxon>
        <taxon>Reduviidae</taxon>
        <taxon>Triatominae</taxon>
        <taxon>Rhodnius</taxon>
    </lineage>
</organism>
<dbReference type="InterPro" id="IPR013087">
    <property type="entry name" value="Znf_C2H2_type"/>
</dbReference>
<keyword evidence="2" id="KW-1185">Reference proteome</keyword>
<protein>
    <submittedName>
        <fullName evidence="1">C2H2-type domain-containing protein</fullName>
    </submittedName>
</protein>
<dbReference type="AlphaFoldDB" id="T1HQ23"/>
<dbReference type="PROSITE" id="PS50157">
    <property type="entry name" value="ZINC_FINGER_C2H2_2"/>
    <property type="match status" value="1"/>
</dbReference>
<dbReference type="Gene3D" id="3.30.160.60">
    <property type="entry name" value="Classic Zinc Finger"/>
    <property type="match status" value="1"/>
</dbReference>
<dbReference type="Proteomes" id="UP000015103">
    <property type="component" value="Unassembled WGS sequence"/>
</dbReference>
<proteinExistence type="predicted"/>
<dbReference type="EMBL" id="ACPB03013612">
    <property type="status" value="NOT_ANNOTATED_CDS"/>
    <property type="molecule type" value="Genomic_DNA"/>
</dbReference>
<dbReference type="InParanoid" id="T1HQ23"/>
<dbReference type="VEuPathDB" id="VectorBase:RPRC006147"/>
<evidence type="ECO:0000313" key="2">
    <source>
        <dbReference type="Proteomes" id="UP000015103"/>
    </source>
</evidence>
<sequence length="93" mass="10617">MAIYIPPSHNVSSREFLSGILDELDCAGCGKSYKHRSSLAHHLRFECGKAPQFFCPFCPFMSLYRGSLHKHLRRKHAAKASELRLFIKQGKLL</sequence>
<reference evidence="1" key="1">
    <citation type="submission" date="2015-05" db="UniProtKB">
        <authorList>
            <consortium name="EnsemblMetazoa"/>
        </authorList>
    </citation>
    <scope>IDENTIFICATION</scope>
</reference>
<name>T1HQ23_RHOPR</name>